<gene>
    <name evidence="1" type="ORF">MANES_06G160866v8</name>
</gene>
<dbReference type="Proteomes" id="UP000091857">
    <property type="component" value="Chromosome 6"/>
</dbReference>
<accession>A0ACB7HQA7</accession>
<comment type="caution">
    <text evidence="1">The sequence shown here is derived from an EMBL/GenBank/DDBJ whole genome shotgun (WGS) entry which is preliminary data.</text>
</comment>
<evidence type="ECO:0000313" key="1">
    <source>
        <dbReference type="EMBL" id="KAG8653036.1"/>
    </source>
</evidence>
<evidence type="ECO:0000313" key="2">
    <source>
        <dbReference type="Proteomes" id="UP000091857"/>
    </source>
</evidence>
<organism evidence="1 2">
    <name type="scientific">Manihot esculenta</name>
    <name type="common">Cassava</name>
    <name type="synonym">Jatropha manihot</name>
    <dbReference type="NCBI Taxonomy" id="3983"/>
    <lineage>
        <taxon>Eukaryota</taxon>
        <taxon>Viridiplantae</taxon>
        <taxon>Streptophyta</taxon>
        <taxon>Embryophyta</taxon>
        <taxon>Tracheophyta</taxon>
        <taxon>Spermatophyta</taxon>
        <taxon>Magnoliopsida</taxon>
        <taxon>eudicotyledons</taxon>
        <taxon>Gunneridae</taxon>
        <taxon>Pentapetalae</taxon>
        <taxon>rosids</taxon>
        <taxon>fabids</taxon>
        <taxon>Malpighiales</taxon>
        <taxon>Euphorbiaceae</taxon>
        <taxon>Crotonoideae</taxon>
        <taxon>Manihoteae</taxon>
        <taxon>Manihot</taxon>
    </lineage>
</organism>
<keyword evidence="2" id="KW-1185">Reference proteome</keyword>
<proteinExistence type="predicted"/>
<reference evidence="2" key="1">
    <citation type="journal article" date="2016" name="Nat. Biotechnol.">
        <title>Sequencing wild and cultivated cassava and related species reveals extensive interspecific hybridization and genetic diversity.</title>
        <authorList>
            <person name="Bredeson J.V."/>
            <person name="Lyons J.B."/>
            <person name="Prochnik S.E."/>
            <person name="Wu G.A."/>
            <person name="Ha C.M."/>
            <person name="Edsinger-Gonzales E."/>
            <person name="Grimwood J."/>
            <person name="Schmutz J."/>
            <person name="Rabbi I.Y."/>
            <person name="Egesi C."/>
            <person name="Nauluvula P."/>
            <person name="Lebot V."/>
            <person name="Ndunguru J."/>
            <person name="Mkamilo G."/>
            <person name="Bart R.S."/>
            <person name="Setter T.L."/>
            <person name="Gleadow R.M."/>
            <person name="Kulakow P."/>
            <person name="Ferguson M.E."/>
            <person name="Rounsley S."/>
            <person name="Rokhsar D.S."/>
        </authorList>
    </citation>
    <scope>NUCLEOTIDE SEQUENCE [LARGE SCALE GENOMIC DNA]</scope>
    <source>
        <strain evidence="2">cv. AM560-2</strain>
    </source>
</reference>
<name>A0ACB7HQA7_MANES</name>
<dbReference type="EMBL" id="CM004392">
    <property type="protein sequence ID" value="KAG8653036.1"/>
    <property type="molecule type" value="Genomic_DNA"/>
</dbReference>
<sequence length="110" mass="12476">MASSVPRVQSYTETKVRHFRRPNLPSAAESPLSSQNSTFRGKVRRPIHASKGRFDGRSYFWWPNLSSSQKGRTQLLMHSSLPNLPNTPKQAPNFTNTCITHNHAQRSLTT</sequence>
<protein>
    <submittedName>
        <fullName evidence="1">Uncharacterized protein</fullName>
    </submittedName>
</protein>